<dbReference type="GO" id="GO:0005829">
    <property type="term" value="C:cytosol"/>
    <property type="evidence" value="ECO:0000318"/>
    <property type="project" value="GO_Central"/>
</dbReference>
<dbReference type="EMBL" id="DS469513">
    <property type="protein sequence ID" value="EDO48594.1"/>
    <property type="molecule type" value="Genomic_DNA"/>
</dbReference>
<dbReference type="PANTHER" id="PTHR15067:SF4">
    <property type="entry name" value="E3 UBIQUITIN-PROTEIN LIGASE RNF8"/>
    <property type="match status" value="1"/>
</dbReference>
<dbReference type="Gene3D" id="3.30.40.10">
    <property type="entry name" value="Zinc/RING finger domain, C3HC4 (zinc finger)"/>
    <property type="match status" value="1"/>
</dbReference>
<evidence type="ECO:0000256" key="6">
    <source>
        <dbReference type="ARBA" id="ARBA00022786"/>
    </source>
</evidence>
<evidence type="ECO:0000259" key="11">
    <source>
        <dbReference type="PROSITE" id="PS50006"/>
    </source>
</evidence>
<dbReference type="InterPro" id="IPR008984">
    <property type="entry name" value="SMAD_FHA_dom_sf"/>
</dbReference>
<evidence type="ECO:0000256" key="10">
    <source>
        <dbReference type="SAM" id="MobiDB-lite"/>
    </source>
</evidence>
<name>A7RIZ5_NEMVE</name>
<dbReference type="GO" id="GO:0061630">
    <property type="term" value="F:ubiquitin protein ligase activity"/>
    <property type="evidence" value="ECO:0000318"/>
    <property type="project" value="GO_Central"/>
</dbReference>
<dbReference type="PROSITE" id="PS50006">
    <property type="entry name" value="FHA_DOMAIN"/>
    <property type="match status" value="1"/>
</dbReference>
<evidence type="ECO:0000256" key="5">
    <source>
        <dbReference type="ARBA" id="ARBA00022771"/>
    </source>
</evidence>
<dbReference type="GO" id="GO:0035861">
    <property type="term" value="C:site of double-strand break"/>
    <property type="evidence" value="ECO:0000318"/>
    <property type="project" value="GO_Central"/>
</dbReference>
<dbReference type="InterPro" id="IPR000253">
    <property type="entry name" value="FHA_dom"/>
</dbReference>
<dbReference type="GO" id="GO:0008270">
    <property type="term" value="F:zinc ion binding"/>
    <property type="evidence" value="ECO:0007669"/>
    <property type="project" value="UniProtKB-KW"/>
</dbReference>
<evidence type="ECO:0000256" key="4">
    <source>
        <dbReference type="ARBA" id="ARBA00022723"/>
    </source>
</evidence>
<dbReference type="STRING" id="45351.A7RIZ5"/>
<protein>
    <recommendedName>
        <fullName evidence="2">E3 ubiquitin-protein ligase CHFR</fullName>
    </recommendedName>
</protein>
<feature type="domain" description="FHA" evidence="11">
    <location>
        <begin position="82"/>
        <end position="145"/>
    </location>
</feature>
<feature type="region of interest" description="Disordered" evidence="10">
    <location>
        <begin position="527"/>
        <end position="548"/>
    </location>
</feature>
<dbReference type="GO" id="GO:0042393">
    <property type="term" value="F:histone binding"/>
    <property type="evidence" value="ECO:0000318"/>
    <property type="project" value="GO_Central"/>
</dbReference>
<dbReference type="HOGENOM" id="CLU_304897_0_0_1"/>
<keyword evidence="4" id="KW-0479">Metal-binding</keyword>
<keyword evidence="6" id="KW-0833">Ubl conjugation pathway</keyword>
<feature type="region of interest" description="Disordered" evidence="10">
    <location>
        <begin position="206"/>
        <end position="252"/>
    </location>
</feature>
<dbReference type="InterPro" id="IPR013083">
    <property type="entry name" value="Znf_RING/FYVE/PHD"/>
</dbReference>
<reference evidence="13 14" key="1">
    <citation type="journal article" date="2007" name="Science">
        <title>Sea anemone genome reveals ancestral eumetazoan gene repertoire and genomic organization.</title>
        <authorList>
            <person name="Putnam N.H."/>
            <person name="Srivastava M."/>
            <person name="Hellsten U."/>
            <person name="Dirks B."/>
            <person name="Chapman J."/>
            <person name="Salamov A."/>
            <person name="Terry A."/>
            <person name="Shapiro H."/>
            <person name="Lindquist E."/>
            <person name="Kapitonov V.V."/>
            <person name="Jurka J."/>
            <person name="Genikhovich G."/>
            <person name="Grigoriev I.V."/>
            <person name="Lucas S.M."/>
            <person name="Steele R.E."/>
            <person name="Finnerty J.R."/>
            <person name="Technau U."/>
            <person name="Martindale M.Q."/>
            <person name="Rokhsar D.S."/>
        </authorList>
    </citation>
    <scope>NUCLEOTIDE SEQUENCE [LARGE SCALE GENOMIC DNA]</scope>
    <source>
        <strain evidence="14">CH2 X CH6</strain>
    </source>
</reference>
<evidence type="ECO:0000256" key="2">
    <source>
        <dbReference type="ARBA" id="ARBA00017908"/>
    </source>
</evidence>
<evidence type="ECO:0000256" key="9">
    <source>
        <dbReference type="SAM" id="Coils"/>
    </source>
</evidence>
<dbReference type="GO" id="GO:0070936">
    <property type="term" value="P:protein K48-linked ubiquitination"/>
    <property type="evidence" value="ECO:0000318"/>
    <property type="project" value="GO_Central"/>
</dbReference>
<evidence type="ECO:0000313" key="13">
    <source>
        <dbReference type="EMBL" id="EDO48594.1"/>
    </source>
</evidence>
<keyword evidence="9" id="KW-0175">Coiled coil</keyword>
<comment type="similarity">
    <text evidence="1">Belongs to the CHFR family.</text>
</comment>
<evidence type="ECO:0000256" key="7">
    <source>
        <dbReference type="ARBA" id="ARBA00022833"/>
    </source>
</evidence>
<feature type="coiled-coil region" evidence="9">
    <location>
        <begin position="253"/>
        <end position="450"/>
    </location>
</feature>
<evidence type="ECO:0000256" key="3">
    <source>
        <dbReference type="ARBA" id="ARBA00022679"/>
    </source>
</evidence>
<accession>A7RIZ5</accession>
<dbReference type="InterPro" id="IPR017907">
    <property type="entry name" value="Znf_RING_CS"/>
</dbReference>
<dbReference type="Pfam" id="PF00498">
    <property type="entry name" value="FHA"/>
    <property type="match status" value="1"/>
</dbReference>
<dbReference type="AlphaFoldDB" id="A7RIZ5"/>
<dbReference type="GO" id="GO:0006302">
    <property type="term" value="P:double-strand break repair"/>
    <property type="evidence" value="ECO:0000318"/>
    <property type="project" value="GO_Central"/>
</dbReference>
<organism evidence="13 14">
    <name type="scientific">Nematostella vectensis</name>
    <name type="common">Starlet sea anemone</name>
    <dbReference type="NCBI Taxonomy" id="45351"/>
    <lineage>
        <taxon>Eukaryota</taxon>
        <taxon>Metazoa</taxon>
        <taxon>Cnidaria</taxon>
        <taxon>Anthozoa</taxon>
        <taxon>Hexacorallia</taxon>
        <taxon>Actiniaria</taxon>
        <taxon>Edwardsiidae</taxon>
        <taxon>Nematostella</taxon>
    </lineage>
</organism>
<feature type="compositionally biased region" description="Basic and acidic residues" evidence="10">
    <location>
        <begin position="231"/>
        <end position="252"/>
    </location>
</feature>
<keyword evidence="7" id="KW-0862">Zinc</keyword>
<dbReference type="GO" id="GO:0006511">
    <property type="term" value="P:ubiquitin-dependent protein catabolic process"/>
    <property type="evidence" value="ECO:0000318"/>
    <property type="project" value="GO_Central"/>
</dbReference>
<evidence type="ECO:0000259" key="12">
    <source>
        <dbReference type="PROSITE" id="PS50089"/>
    </source>
</evidence>
<dbReference type="Pfam" id="PF13923">
    <property type="entry name" value="zf-C3HC4_2"/>
    <property type="match status" value="1"/>
</dbReference>
<feature type="domain" description="RING-type" evidence="12">
    <location>
        <begin position="457"/>
        <end position="495"/>
    </location>
</feature>
<dbReference type="SUPFAM" id="SSF57850">
    <property type="entry name" value="RING/U-box"/>
    <property type="match status" value="1"/>
</dbReference>
<dbReference type="InterPro" id="IPR001841">
    <property type="entry name" value="Znf_RING"/>
</dbReference>
<sequence length="974" mass="110212">MGKILANILTLPSPLNLPANLPKQKLTSDWLIMSQIFEHAQLNNNKPKRAMAFECLRKTVPVGGKNDPVCPNTILLLKDKPLTFGRVISTETNVRLLSKQTPLMVSRKHATVAYSAGEWTIVDHESADYERENNSNKTLISGSKAFFISLVNVFLGLWKKLSLNGVFINGRKIPVNSPEPLSIGDKITIGVAVNSGHPEFEYVLESMSKPKKRQAEPSTASEAISNKQRKVLSESDRSNVHRETPSCSHDEKIKAAEQKIKILNNNLEEKEKVYEKVLEELKRKESVMESELLRQKASLENEKEDLERSLKELLEKSPKEKEEMLSEELETQKELLIKEKHKVEEKLQNELNQKLELKDKELEEKLLAQKADLEKVIAEKEAQQKELQQELSIHKSATEKLKDLEENEKRLVTSVQELQSLMEKKDRELLKQMEVTKKAEEEARKSVVEEMEDEFSCIVCQELFIRATTLTCSHSFCEYCLQSWLRKRNTCPICRCAVQSQPVRSIVLDNAIAKMVDSMDVASKERRRAVMEERAEKSRELAQSSGSQRTPIVLNEEPERRHVRVNNEVRLGWLSTTVYTHPLTCGQSIITRGFSLCDAVAFLRGFVQRGYYFLDPVYSVPYVGFDSVWSGSLDPACAVPYVEFDSLWSGSLDLVCAVPCVGFDSLWSWSLDPVYSVPYVVFDSVWSGSLDPACAVPYVGFDSLWSGSLDPACAVPYVEFDSLWSGSLDLVCAVPCVGFDSLWSWSLDPVYSVPYVVFDSVWSGSLDPACAVPYVGFDSLWIGFLDPVYSVPYVVFDSVWSGSLDPACAVPYVGFDSLSNASLDPACSVPCAGFDCVEWVPGSSLCCPYCQVDVWVEPRRIHNSYLRGNNSRHNEVYERVTHYHDYRNQYSHRPPAYGNRYTGLCFHCDVRTIIRQRHTLVYEAVRLLKERIDVIHSALAPETASLVNKHAPIANHRLCLGRTENVKMDILKCP</sequence>
<feature type="compositionally biased region" description="Polar residues" evidence="10">
    <location>
        <begin position="216"/>
        <end position="226"/>
    </location>
</feature>
<proteinExistence type="inferred from homology"/>
<dbReference type="GO" id="GO:0005634">
    <property type="term" value="C:nucleus"/>
    <property type="evidence" value="ECO:0000318"/>
    <property type="project" value="GO_Central"/>
</dbReference>
<dbReference type="PROSITE" id="PS00518">
    <property type="entry name" value="ZF_RING_1"/>
    <property type="match status" value="1"/>
</dbReference>
<gene>
    <name evidence="13" type="ORF">NEMVEDRAFT_v1g197820</name>
</gene>
<evidence type="ECO:0000256" key="1">
    <source>
        <dbReference type="ARBA" id="ARBA00005797"/>
    </source>
</evidence>
<keyword evidence="5 8" id="KW-0863">Zinc-finger</keyword>
<dbReference type="Proteomes" id="UP000001593">
    <property type="component" value="Unassembled WGS sequence"/>
</dbReference>
<dbReference type="PROSITE" id="PS50089">
    <property type="entry name" value="ZF_RING_2"/>
    <property type="match status" value="1"/>
</dbReference>
<dbReference type="eggNOG" id="KOG3872">
    <property type="taxonomic scope" value="Eukaryota"/>
</dbReference>
<dbReference type="Gene3D" id="2.60.200.20">
    <property type="match status" value="1"/>
</dbReference>
<keyword evidence="14" id="KW-1185">Reference proteome</keyword>
<evidence type="ECO:0000313" key="14">
    <source>
        <dbReference type="Proteomes" id="UP000001593"/>
    </source>
</evidence>
<evidence type="ECO:0000256" key="8">
    <source>
        <dbReference type="PROSITE-ProRule" id="PRU00175"/>
    </source>
</evidence>
<feature type="compositionally biased region" description="Basic and acidic residues" evidence="10">
    <location>
        <begin position="527"/>
        <end position="540"/>
    </location>
</feature>
<keyword evidence="3" id="KW-0808">Transferase</keyword>
<dbReference type="SMART" id="SM00184">
    <property type="entry name" value="RING"/>
    <property type="match status" value="1"/>
</dbReference>
<dbReference type="InParanoid" id="A7RIZ5"/>
<dbReference type="GO" id="GO:0000151">
    <property type="term" value="C:ubiquitin ligase complex"/>
    <property type="evidence" value="ECO:0000318"/>
    <property type="project" value="GO_Central"/>
</dbReference>
<dbReference type="PANTHER" id="PTHR15067">
    <property type="entry name" value="E3 UBIQUITIN-PROTEIN LIGASE RNF8"/>
    <property type="match status" value="1"/>
</dbReference>
<dbReference type="FunFam" id="3.30.40.10:FF:001015">
    <property type="entry name" value="FHA domaincontaining protein"/>
    <property type="match status" value="1"/>
</dbReference>
<dbReference type="SUPFAM" id="SSF49879">
    <property type="entry name" value="SMAD/FHA domain"/>
    <property type="match status" value="1"/>
</dbReference>